<accession>D6Z8F3</accession>
<keyword evidence="2" id="KW-1185">Reference proteome</keyword>
<name>D6Z8F3_SEGRD</name>
<dbReference type="KEGG" id="srt:Srot_1773"/>
<dbReference type="Gene3D" id="3.30.2140.10">
    <property type="entry name" value="Arylamine N-acetyltransferase"/>
    <property type="match status" value="1"/>
</dbReference>
<protein>
    <submittedName>
        <fullName evidence="1">Uncharacterized protein</fullName>
    </submittedName>
</protein>
<organism evidence="1 2">
    <name type="scientific">Segniliparus rotundus (strain ATCC BAA-972 / CDC 1076 / CIP 108378 / DSM 44985 / JCM 13578)</name>
    <dbReference type="NCBI Taxonomy" id="640132"/>
    <lineage>
        <taxon>Bacteria</taxon>
        <taxon>Bacillati</taxon>
        <taxon>Actinomycetota</taxon>
        <taxon>Actinomycetes</taxon>
        <taxon>Mycobacteriales</taxon>
        <taxon>Segniliparaceae</taxon>
        <taxon>Segniliparus</taxon>
    </lineage>
</organism>
<gene>
    <name evidence="1" type="ordered locus">Srot_1773</name>
</gene>
<reference evidence="1 2" key="1">
    <citation type="journal article" date="2010" name="Stand. Genomic Sci.">
        <title>Complete genome sequence of Segniliparus rotundus type strain (CDC 1076).</title>
        <authorList>
            <person name="Sikorski J."/>
            <person name="Lapidus A."/>
            <person name="Copeland A."/>
            <person name="Misra M."/>
            <person name="Glavina Del Rio T."/>
            <person name="Nolan M."/>
            <person name="Lucas S."/>
            <person name="Chen F."/>
            <person name="Tice H."/>
            <person name="Cheng J.F."/>
            <person name="Jando M."/>
            <person name="Schneider S."/>
            <person name="Bruce D."/>
            <person name="Goodwin L."/>
            <person name="Pitluck S."/>
            <person name="Liolios K."/>
            <person name="Mikhailova N."/>
            <person name="Pati A."/>
            <person name="Ivanova N."/>
            <person name="Mavromatis K."/>
            <person name="Chen A."/>
            <person name="Palaniappan K."/>
            <person name="Chertkov O."/>
            <person name="Land M."/>
            <person name="Hauser L."/>
            <person name="Chang Y.J."/>
            <person name="Jeffries C.D."/>
            <person name="Brettin T."/>
            <person name="Detter J.C."/>
            <person name="Han C."/>
            <person name="Rohde M."/>
            <person name="Goker M."/>
            <person name="Bristow J."/>
            <person name="Eisen J.A."/>
            <person name="Markowitz V."/>
            <person name="Hugenholtz P."/>
            <person name="Kyrpides N.C."/>
            <person name="Klenk H.P."/>
        </authorList>
    </citation>
    <scope>NUCLEOTIDE SEQUENCE [LARGE SCALE GENOMIC DNA]</scope>
    <source>
        <strain evidence="2">ATCC BAA-972 / CDC 1076 / CIP 108378 / DSM 44985 / JCM 13578</strain>
    </source>
</reference>
<dbReference type="Proteomes" id="UP000002247">
    <property type="component" value="Chromosome"/>
</dbReference>
<dbReference type="EMBL" id="CP001958">
    <property type="protein sequence ID" value="ADG98233.1"/>
    <property type="molecule type" value="Genomic_DNA"/>
</dbReference>
<evidence type="ECO:0000313" key="1">
    <source>
        <dbReference type="EMBL" id="ADG98233.1"/>
    </source>
</evidence>
<dbReference type="AlphaFoldDB" id="D6Z8F3"/>
<evidence type="ECO:0000313" key="2">
    <source>
        <dbReference type="Proteomes" id="UP000002247"/>
    </source>
</evidence>
<sequence length="114" mass="12735">MLAAALSALGFHVECRSARVRMGAKHILSSNHFLSTRPRSVFRKSLRVCKATLAHMTELHNDVLKAESSDEVLSAGRSRRRRLLPCWLRTGNCLWPQSARGSKVRSAKTPGREP</sequence>
<proteinExistence type="predicted"/>
<dbReference type="HOGENOM" id="CLU_2119417_0_0_11"/>